<sequence length="68" mass="7598">MRNIITFAVATYECMLPVLSPTTHSLSHSSILLQSLTCSSSLSIITRSAPLLMQSLRLSNQFFFSFEK</sequence>
<evidence type="ECO:0000313" key="1">
    <source>
        <dbReference type="EMBL" id="JAH36367.1"/>
    </source>
</evidence>
<organism evidence="1">
    <name type="scientific">Anguilla anguilla</name>
    <name type="common">European freshwater eel</name>
    <name type="synonym">Muraena anguilla</name>
    <dbReference type="NCBI Taxonomy" id="7936"/>
    <lineage>
        <taxon>Eukaryota</taxon>
        <taxon>Metazoa</taxon>
        <taxon>Chordata</taxon>
        <taxon>Craniata</taxon>
        <taxon>Vertebrata</taxon>
        <taxon>Euteleostomi</taxon>
        <taxon>Actinopterygii</taxon>
        <taxon>Neopterygii</taxon>
        <taxon>Teleostei</taxon>
        <taxon>Anguilliformes</taxon>
        <taxon>Anguillidae</taxon>
        <taxon>Anguilla</taxon>
    </lineage>
</organism>
<reference evidence="1" key="2">
    <citation type="journal article" date="2015" name="Fish Shellfish Immunol.">
        <title>Early steps in the European eel (Anguilla anguilla)-Vibrio vulnificus interaction in the gills: Role of the RtxA13 toxin.</title>
        <authorList>
            <person name="Callol A."/>
            <person name="Pajuelo D."/>
            <person name="Ebbesson L."/>
            <person name="Teles M."/>
            <person name="MacKenzie S."/>
            <person name="Amaro C."/>
        </authorList>
    </citation>
    <scope>NUCLEOTIDE SEQUENCE</scope>
</reference>
<reference evidence="1" key="1">
    <citation type="submission" date="2014-11" db="EMBL/GenBank/DDBJ databases">
        <authorList>
            <person name="Amaro Gonzalez C."/>
        </authorList>
    </citation>
    <scope>NUCLEOTIDE SEQUENCE</scope>
</reference>
<protein>
    <submittedName>
        <fullName evidence="1">Uncharacterized protein</fullName>
    </submittedName>
</protein>
<name>A0A0E9S598_ANGAN</name>
<proteinExistence type="predicted"/>
<dbReference type="AlphaFoldDB" id="A0A0E9S598"/>
<dbReference type="EMBL" id="GBXM01072210">
    <property type="protein sequence ID" value="JAH36367.1"/>
    <property type="molecule type" value="Transcribed_RNA"/>
</dbReference>
<accession>A0A0E9S598</accession>